<dbReference type="PROSITE" id="PS50089">
    <property type="entry name" value="ZF_RING_2"/>
    <property type="match status" value="1"/>
</dbReference>
<gene>
    <name evidence="7" type="ORF">DAEQUDRAFT_724409</name>
</gene>
<evidence type="ECO:0000313" key="7">
    <source>
        <dbReference type="EMBL" id="KZT71426.1"/>
    </source>
</evidence>
<dbReference type="OrthoDB" id="6105938at2759"/>
<evidence type="ECO:0000256" key="2">
    <source>
        <dbReference type="ARBA" id="ARBA00022771"/>
    </source>
</evidence>
<reference evidence="7 8" key="1">
    <citation type="journal article" date="2016" name="Mol. Biol. Evol.">
        <title>Comparative Genomics of Early-Diverging Mushroom-Forming Fungi Provides Insights into the Origins of Lignocellulose Decay Capabilities.</title>
        <authorList>
            <person name="Nagy L.G."/>
            <person name="Riley R."/>
            <person name="Tritt A."/>
            <person name="Adam C."/>
            <person name="Daum C."/>
            <person name="Floudas D."/>
            <person name="Sun H."/>
            <person name="Yadav J.S."/>
            <person name="Pangilinan J."/>
            <person name="Larsson K.H."/>
            <person name="Matsuura K."/>
            <person name="Barry K."/>
            <person name="Labutti K."/>
            <person name="Kuo R."/>
            <person name="Ohm R.A."/>
            <person name="Bhattacharya S.S."/>
            <person name="Shirouzu T."/>
            <person name="Yoshinaga Y."/>
            <person name="Martin F.M."/>
            <person name="Grigoriev I.V."/>
            <person name="Hibbett D.S."/>
        </authorList>
    </citation>
    <scope>NUCLEOTIDE SEQUENCE [LARGE SCALE GENOMIC DNA]</scope>
    <source>
        <strain evidence="7 8">L-15889</strain>
    </source>
</reference>
<feature type="coiled-coil region" evidence="5">
    <location>
        <begin position="157"/>
        <end position="255"/>
    </location>
</feature>
<proteinExistence type="predicted"/>
<accession>A0A165S1R8</accession>
<name>A0A165S1R8_9APHY</name>
<keyword evidence="8" id="KW-1185">Reference proteome</keyword>
<protein>
    <recommendedName>
        <fullName evidence="6">RING-type domain-containing protein</fullName>
    </recommendedName>
</protein>
<organism evidence="7 8">
    <name type="scientific">Daedalea quercina L-15889</name>
    <dbReference type="NCBI Taxonomy" id="1314783"/>
    <lineage>
        <taxon>Eukaryota</taxon>
        <taxon>Fungi</taxon>
        <taxon>Dikarya</taxon>
        <taxon>Basidiomycota</taxon>
        <taxon>Agaricomycotina</taxon>
        <taxon>Agaricomycetes</taxon>
        <taxon>Polyporales</taxon>
        <taxon>Fomitopsis</taxon>
    </lineage>
</organism>
<sequence length="284" mass="32106">MHARCSICQDTLGEANTPMTTLCGHLYCVECATFQFGDQGFCAICREGPYELDALIKLYPDYEPQQSSSPPARELGREMWPDGRTMEAGRSALRACDDVLESDDVFESPALSSALERTDDLIATLEDTEAPGIRSLLSDVTSLLQDIRSKASDASRIPDLEAQRDHLQLMARRLTERIHDLQRSRDSEHEAAAAELENLRQEWTTRVVELQEELHETTSLLNIERAKVDQTRIVIEQLDTEAKKWQTQAARYKKKHHSIKKKHQAMEAGIQDAFFGGDDALEFI</sequence>
<evidence type="ECO:0000256" key="5">
    <source>
        <dbReference type="SAM" id="Coils"/>
    </source>
</evidence>
<dbReference type="Proteomes" id="UP000076727">
    <property type="component" value="Unassembled WGS sequence"/>
</dbReference>
<dbReference type="STRING" id="1314783.A0A165S1R8"/>
<feature type="domain" description="RING-type" evidence="6">
    <location>
        <begin position="5"/>
        <end position="46"/>
    </location>
</feature>
<evidence type="ECO:0000256" key="1">
    <source>
        <dbReference type="ARBA" id="ARBA00022723"/>
    </source>
</evidence>
<dbReference type="Pfam" id="PF13639">
    <property type="entry name" value="zf-RING_2"/>
    <property type="match status" value="1"/>
</dbReference>
<dbReference type="InterPro" id="IPR001841">
    <property type="entry name" value="Znf_RING"/>
</dbReference>
<keyword evidence="3" id="KW-0862">Zinc</keyword>
<dbReference type="AlphaFoldDB" id="A0A165S1R8"/>
<dbReference type="InterPro" id="IPR017907">
    <property type="entry name" value="Znf_RING_CS"/>
</dbReference>
<evidence type="ECO:0000256" key="4">
    <source>
        <dbReference type="PROSITE-ProRule" id="PRU00175"/>
    </source>
</evidence>
<keyword evidence="1" id="KW-0479">Metal-binding</keyword>
<evidence type="ECO:0000313" key="8">
    <source>
        <dbReference type="Proteomes" id="UP000076727"/>
    </source>
</evidence>
<dbReference type="InterPro" id="IPR013083">
    <property type="entry name" value="Znf_RING/FYVE/PHD"/>
</dbReference>
<keyword evidence="2 4" id="KW-0863">Zinc-finger</keyword>
<dbReference type="SMART" id="SM00184">
    <property type="entry name" value="RING"/>
    <property type="match status" value="1"/>
</dbReference>
<dbReference type="EMBL" id="KV429046">
    <property type="protein sequence ID" value="KZT71426.1"/>
    <property type="molecule type" value="Genomic_DNA"/>
</dbReference>
<evidence type="ECO:0000259" key="6">
    <source>
        <dbReference type="PROSITE" id="PS50089"/>
    </source>
</evidence>
<keyword evidence="5" id="KW-0175">Coiled coil</keyword>
<dbReference type="SUPFAM" id="SSF57850">
    <property type="entry name" value="RING/U-box"/>
    <property type="match status" value="1"/>
</dbReference>
<evidence type="ECO:0000256" key="3">
    <source>
        <dbReference type="ARBA" id="ARBA00022833"/>
    </source>
</evidence>
<dbReference type="Gene3D" id="3.30.40.10">
    <property type="entry name" value="Zinc/RING finger domain, C3HC4 (zinc finger)"/>
    <property type="match status" value="1"/>
</dbReference>
<dbReference type="GO" id="GO:0008270">
    <property type="term" value="F:zinc ion binding"/>
    <property type="evidence" value="ECO:0007669"/>
    <property type="project" value="UniProtKB-KW"/>
</dbReference>
<dbReference type="PROSITE" id="PS00518">
    <property type="entry name" value="ZF_RING_1"/>
    <property type="match status" value="1"/>
</dbReference>